<keyword evidence="4 10" id="KW-0812">Transmembrane</keyword>
<dbReference type="AlphaFoldDB" id="A0A427Y4D4"/>
<protein>
    <recommendedName>
        <fullName evidence="11">SNARE-complex protein Syntaxin-18 N-terminal domain-containing protein</fullName>
    </recommendedName>
</protein>
<comment type="subcellular location">
    <subcellularLocation>
        <location evidence="1">Membrane</location>
        <topology evidence="1">Single-pass type IV membrane protein</topology>
    </subcellularLocation>
</comment>
<evidence type="ECO:0000256" key="8">
    <source>
        <dbReference type="ARBA" id="ARBA00023136"/>
    </source>
</evidence>
<evidence type="ECO:0000313" key="13">
    <source>
        <dbReference type="Proteomes" id="UP000279236"/>
    </source>
</evidence>
<feature type="region of interest" description="Disordered" evidence="9">
    <location>
        <begin position="78"/>
        <end position="100"/>
    </location>
</feature>
<evidence type="ECO:0000256" key="10">
    <source>
        <dbReference type="SAM" id="Phobius"/>
    </source>
</evidence>
<comment type="similarity">
    <text evidence="2">Belongs to the syntaxin family.</text>
</comment>
<evidence type="ECO:0000313" key="12">
    <source>
        <dbReference type="EMBL" id="RSH85925.1"/>
    </source>
</evidence>
<evidence type="ECO:0000256" key="2">
    <source>
        <dbReference type="ARBA" id="ARBA00009063"/>
    </source>
</evidence>
<keyword evidence="6 10" id="KW-1133">Transmembrane helix</keyword>
<dbReference type="GO" id="GO:0006890">
    <property type="term" value="P:retrograde vesicle-mediated transport, Golgi to endoplasmic reticulum"/>
    <property type="evidence" value="ECO:0007669"/>
    <property type="project" value="TreeGrafter"/>
</dbReference>
<keyword evidence="3" id="KW-0813">Transport</keyword>
<gene>
    <name evidence="12" type="ORF">EHS24_004110</name>
</gene>
<evidence type="ECO:0000256" key="6">
    <source>
        <dbReference type="ARBA" id="ARBA00022989"/>
    </source>
</evidence>
<dbReference type="EMBL" id="RSCE01000002">
    <property type="protein sequence ID" value="RSH85925.1"/>
    <property type="molecule type" value="Genomic_DNA"/>
</dbReference>
<keyword evidence="5" id="KW-0653">Protein transport</keyword>
<evidence type="ECO:0000256" key="3">
    <source>
        <dbReference type="ARBA" id="ARBA00022448"/>
    </source>
</evidence>
<evidence type="ECO:0000256" key="7">
    <source>
        <dbReference type="ARBA" id="ARBA00023054"/>
    </source>
</evidence>
<dbReference type="PANTHER" id="PTHR15959:SF0">
    <property type="entry name" value="SYNTAXIN-18"/>
    <property type="match status" value="1"/>
</dbReference>
<comment type="caution">
    <text evidence="12">The sequence shown here is derived from an EMBL/GenBank/DDBJ whole genome shotgun (WGS) entry which is preliminary data.</text>
</comment>
<keyword evidence="13" id="KW-1185">Reference proteome</keyword>
<dbReference type="GO" id="GO:0031201">
    <property type="term" value="C:SNARE complex"/>
    <property type="evidence" value="ECO:0007669"/>
    <property type="project" value="TreeGrafter"/>
</dbReference>
<feature type="region of interest" description="Disordered" evidence="9">
    <location>
        <begin position="14"/>
        <end position="53"/>
    </location>
</feature>
<feature type="region of interest" description="Disordered" evidence="9">
    <location>
        <begin position="197"/>
        <end position="226"/>
    </location>
</feature>
<evidence type="ECO:0000256" key="5">
    <source>
        <dbReference type="ARBA" id="ARBA00022927"/>
    </source>
</evidence>
<proteinExistence type="inferred from homology"/>
<feature type="compositionally biased region" description="Basic and acidic residues" evidence="9">
    <location>
        <begin position="39"/>
        <end position="52"/>
    </location>
</feature>
<dbReference type="STRING" id="105984.A0A427Y4D4"/>
<dbReference type="Pfam" id="PF10496">
    <property type="entry name" value="Syntaxin-18_N"/>
    <property type="match status" value="1"/>
</dbReference>
<dbReference type="InterPro" id="IPR019529">
    <property type="entry name" value="Syntaxin-18_N"/>
</dbReference>
<dbReference type="RefSeq" id="XP_028478710.1">
    <property type="nucleotide sequence ID" value="XM_028619738.1"/>
</dbReference>
<sequence>MVYMDQTDAFRSLVAEGSKSASSSPASSRPGSRAASRTRQRDEQQNKAKDDGFLTEAYQIHGHLADLGRMLKTIRKPYLSTTEPPPLSRRSRTAAAAGDDDELKRFEGTKYLSERERDEIDVRAKMILRRCKERVGLLEDAEKIRKATVQPPTPAIFNFLPSLAPAPVDSSGPLLTAHRASIVWTLTNMLAKLSQTQTDMQEERAKRRAERSRTLGGGAAREAAAMQVTADRGARSGAGSGVPTPIMAVPAAALSIMPEDEPPIDQQLSAEQLQQFESENNALLEHMESQLSSVLAAEKSLLEISSLQTELVRHLVQQTEITDKLYDEAVGSVAEMGKANTQLKQAKERSGEARLYLLVFLIGASMALLFLDWYA</sequence>
<dbReference type="FunFam" id="1.20.5.110:FF:000069">
    <property type="entry name" value="Related to syntaxin 18"/>
    <property type="match status" value="1"/>
</dbReference>
<dbReference type="GO" id="GO:0005783">
    <property type="term" value="C:endoplasmic reticulum"/>
    <property type="evidence" value="ECO:0007669"/>
    <property type="project" value="TreeGrafter"/>
</dbReference>
<dbReference type="GO" id="GO:0015031">
    <property type="term" value="P:protein transport"/>
    <property type="evidence" value="ECO:0007669"/>
    <property type="project" value="UniProtKB-KW"/>
</dbReference>
<dbReference type="OrthoDB" id="342981at2759"/>
<keyword evidence="8 10" id="KW-0472">Membrane</keyword>
<evidence type="ECO:0000256" key="1">
    <source>
        <dbReference type="ARBA" id="ARBA00004211"/>
    </source>
</evidence>
<dbReference type="PANTHER" id="PTHR15959">
    <property type="entry name" value="SYNTAXIN-18"/>
    <property type="match status" value="1"/>
</dbReference>
<evidence type="ECO:0000256" key="4">
    <source>
        <dbReference type="ARBA" id="ARBA00022692"/>
    </source>
</evidence>
<accession>A0A427Y4D4</accession>
<feature type="transmembrane region" description="Helical" evidence="10">
    <location>
        <begin position="355"/>
        <end position="374"/>
    </location>
</feature>
<dbReference type="Proteomes" id="UP000279236">
    <property type="component" value="Unassembled WGS sequence"/>
</dbReference>
<dbReference type="Gene3D" id="1.20.5.110">
    <property type="match status" value="1"/>
</dbReference>
<reference evidence="12 13" key="1">
    <citation type="submission" date="2018-11" db="EMBL/GenBank/DDBJ databases">
        <title>Genome sequence of Apiotrichum porosum DSM 27194.</title>
        <authorList>
            <person name="Aliyu H."/>
            <person name="Gorte O."/>
            <person name="Ochsenreither K."/>
        </authorList>
    </citation>
    <scope>NUCLEOTIDE SEQUENCE [LARGE SCALE GENOMIC DNA]</scope>
    <source>
        <strain evidence="12 13">DSM 27194</strain>
    </source>
</reference>
<feature type="compositionally biased region" description="Low complexity" evidence="9">
    <location>
        <begin position="17"/>
        <end position="35"/>
    </location>
</feature>
<keyword evidence="7" id="KW-0175">Coiled coil</keyword>
<organism evidence="12 13">
    <name type="scientific">Apiotrichum porosum</name>
    <dbReference type="NCBI Taxonomy" id="105984"/>
    <lineage>
        <taxon>Eukaryota</taxon>
        <taxon>Fungi</taxon>
        <taxon>Dikarya</taxon>
        <taxon>Basidiomycota</taxon>
        <taxon>Agaricomycotina</taxon>
        <taxon>Tremellomycetes</taxon>
        <taxon>Trichosporonales</taxon>
        <taxon>Trichosporonaceae</taxon>
        <taxon>Apiotrichum</taxon>
    </lineage>
</organism>
<evidence type="ECO:0000256" key="9">
    <source>
        <dbReference type="SAM" id="MobiDB-lite"/>
    </source>
</evidence>
<dbReference type="GeneID" id="39588653"/>
<name>A0A427Y4D4_9TREE</name>
<feature type="domain" description="SNARE-complex protein Syntaxin-18 N-terminal" evidence="11">
    <location>
        <begin position="4"/>
        <end position="92"/>
    </location>
</feature>
<evidence type="ECO:0000259" key="11">
    <source>
        <dbReference type="Pfam" id="PF10496"/>
    </source>
</evidence>